<feature type="coiled-coil region" evidence="1">
    <location>
        <begin position="79"/>
        <end position="113"/>
    </location>
</feature>
<evidence type="ECO:0000313" key="3">
    <source>
        <dbReference type="Proteomes" id="UP001162131"/>
    </source>
</evidence>
<organism evidence="2 3">
    <name type="scientific">Blepharisma stoltei</name>
    <dbReference type="NCBI Taxonomy" id="1481888"/>
    <lineage>
        <taxon>Eukaryota</taxon>
        <taxon>Sar</taxon>
        <taxon>Alveolata</taxon>
        <taxon>Ciliophora</taxon>
        <taxon>Postciliodesmatophora</taxon>
        <taxon>Heterotrichea</taxon>
        <taxon>Heterotrichida</taxon>
        <taxon>Blepharismidae</taxon>
        <taxon>Blepharisma</taxon>
    </lineage>
</organism>
<evidence type="ECO:0000256" key="1">
    <source>
        <dbReference type="SAM" id="Coils"/>
    </source>
</evidence>
<proteinExistence type="predicted"/>
<sequence length="545" mass="63540">MEAILCYRQDCNRRADFKCSCADPEVYICTFHFGEHISLTDSSISHKFTKLYEQANYETKGKVIDHIMNKIADLEAYKFEIIENAHKKIEDTRNDLERKLNLITDEIENLNNYALKILQIKDIPVENTEPVIEILKFSSKDLAEKIEEVVGRLSISNIEAIKDNEPFSQKNDEQPEININPFINKNALAESVLEKVKIQLWEISKLKKEIEEKNKAIEENAKQMEEIIQENEKLKNNMKTLVSAEELSKVEAELKENRIKGQFTIEAFNIEALQIISPLKNSQNVIITKLSDMKNYILELDIEETLGDHISMCQLPDMKIFFYGNYWEKKGFIKSSKVYSGITFILDLSSNQLEMLEKGFDCYESNCIYYNNKVYAFGGFNGQSLTIARKYNLEQNRWLDLCEMPEPSRRVSSAMFQKSILLCGYNHSTLYRYEIINKIYMPLGLSLKKDTNKVVFVGKERAYVIEFGSNIYESDFRDARKWHTLVRSHIPDSFTLISHRVLYGPSMFFFLSDTPIQSLFEFNLDSKELIDHGRLRLEKPRKDSE</sequence>
<protein>
    <recommendedName>
        <fullName evidence="4">Kelch motif family protein</fullName>
    </recommendedName>
</protein>
<dbReference type="SMART" id="SM00612">
    <property type="entry name" value="Kelch"/>
    <property type="match status" value="1"/>
</dbReference>
<dbReference type="Gene3D" id="2.120.10.80">
    <property type="entry name" value="Kelch-type beta propeller"/>
    <property type="match status" value="1"/>
</dbReference>
<keyword evidence="1" id="KW-0175">Coiled coil</keyword>
<dbReference type="SUPFAM" id="SSF50965">
    <property type="entry name" value="Galactose oxidase, central domain"/>
    <property type="match status" value="1"/>
</dbReference>
<dbReference type="InterPro" id="IPR006652">
    <property type="entry name" value="Kelch_1"/>
</dbReference>
<comment type="caution">
    <text evidence="2">The sequence shown here is derived from an EMBL/GenBank/DDBJ whole genome shotgun (WGS) entry which is preliminary data.</text>
</comment>
<dbReference type="Proteomes" id="UP001162131">
    <property type="component" value="Unassembled WGS sequence"/>
</dbReference>
<dbReference type="AlphaFoldDB" id="A0AAU9KAR6"/>
<feature type="coiled-coil region" evidence="1">
    <location>
        <begin position="193"/>
        <end position="244"/>
    </location>
</feature>
<dbReference type="InterPro" id="IPR015915">
    <property type="entry name" value="Kelch-typ_b-propeller"/>
</dbReference>
<reference evidence="2" key="1">
    <citation type="submission" date="2021-09" db="EMBL/GenBank/DDBJ databases">
        <authorList>
            <consortium name="AG Swart"/>
            <person name="Singh M."/>
            <person name="Singh A."/>
            <person name="Seah K."/>
            <person name="Emmerich C."/>
        </authorList>
    </citation>
    <scope>NUCLEOTIDE SEQUENCE</scope>
    <source>
        <strain evidence="2">ATCC30299</strain>
    </source>
</reference>
<keyword evidence="3" id="KW-1185">Reference proteome</keyword>
<gene>
    <name evidence="2" type="ORF">BSTOLATCC_MIC52420</name>
</gene>
<dbReference type="Pfam" id="PF01344">
    <property type="entry name" value="Kelch_1"/>
    <property type="match status" value="1"/>
</dbReference>
<name>A0AAU9KAR6_9CILI</name>
<dbReference type="InterPro" id="IPR011043">
    <property type="entry name" value="Gal_Oxase/kelch_b-propeller"/>
</dbReference>
<accession>A0AAU9KAR6</accession>
<evidence type="ECO:0000313" key="2">
    <source>
        <dbReference type="EMBL" id="CAG9331014.1"/>
    </source>
</evidence>
<evidence type="ECO:0008006" key="4">
    <source>
        <dbReference type="Google" id="ProtNLM"/>
    </source>
</evidence>
<dbReference type="EMBL" id="CAJZBQ010000052">
    <property type="protein sequence ID" value="CAG9331014.1"/>
    <property type="molecule type" value="Genomic_DNA"/>
</dbReference>